<evidence type="ECO:0000313" key="3">
    <source>
        <dbReference type="Proteomes" id="UP000800097"/>
    </source>
</evidence>
<dbReference type="EMBL" id="ML986533">
    <property type="protein sequence ID" value="KAF2271764.1"/>
    <property type="molecule type" value="Genomic_DNA"/>
</dbReference>
<dbReference type="GeneID" id="54554452"/>
<accession>A0A6A6J6C5</accession>
<feature type="region of interest" description="Disordered" evidence="1">
    <location>
        <begin position="204"/>
        <end position="229"/>
    </location>
</feature>
<evidence type="ECO:0000313" key="2">
    <source>
        <dbReference type="EMBL" id="KAF2271764.1"/>
    </source>
</evidence>
<dbReference type="RefSeq" id="XP_033649303.1">
    <property type="nucleotide sequence ID" value="XM_033801277.1"/>
</dbReference>
<sequence>MSRMDGTPRRARLSEENLRMHNAACLSVSILEIGRDLVKLTAGNQESNGYQISLIQQERALLYERESFAHCTEFSAGKEPKAVKTEIESRNEESQQRQRSLDALKLYTGVVPSSESPMSRFMAMSPTNDTHSWMAKQVMEESGIGYGELEALELRKLASELVDNQANSPPEDTMQATVGSPCPSSDTLSMRQLIEWREARKGARVRRHIGMRRGRKRQEDVTASGVQGK</sequence>
<organism evidence="2 3">
    <name type="scientific">Westerdykella ornata</name>
    <dbReference type="NCBI Taxonomy" id="318751"/>
    <lineage>
        <taxon>Eukaryota</taxon>
        <taxon>Fungi</taxon>
        <taxon>Dikarya</taxon>
        <taxon>Ascomycota</taxon>
        <taxon>Pezizomycotina</taxon>
        <taxon>Dothideomycetes</taxon>
        <taxon>Pleosporomycetidae</taxon>
        <taxon>Pleosporales</taxon>
        <taxon>Sporormiaceae</taxon>
        <taxon>Westerdykella</taxon>
    </lineage>
</organism>
<proteinExistence type="predicted"/>
<dbReference type="AlphaFoldDB" id="A0A6A6J6C5"/>
<gene>
    <name evidence="2" type="ORF">EI97DRAFT_462559</name>
</gene>
<reference evidence="2" key="1">
    <citation type="journal article" date="2020" name="Stud. Mycol.">
        <title>101 Dothideomycetes genomes: a test case for predicting lifestyles and emergence of pathogens.</title>
        <authorList>
            <person name="Haridas S."/>
            <person name="Albert R."/>
            <person name="Binder M."/>
            <person name="Bloem J."/>
            <person name="Labutti K."/>
            <person name="Salamov A."/>
            <person name="Andreopoulos B."/>
            <person name="Baker S."/>
            <person name="Barry K."/>
            <person name="Bills G."/>
            <person name="Bluhm B."/>
            <person name="Cannon C."/>
            <person name="Castanera R."/>
            <person name="Culley D."/>
            <person name="Daum C."/>
            <person name="Ezra D."/>
            <person name="Gonzalez J."/>
            <person name="Henrissat B."/>
            <person name="Kuo A."/>
            <person name="Liang C."/>
            <person name="Lipzen A."/>
            <person name="Lutzoni F."/>
            <person name="Magnuson J."/>
            <person name="Mondo S."/>
            <person name="Nolan M."/>
            <person name="Ohm R."/>
            <person name="Pangilinan J."/>
            <person name="Park H.-J."/>
            <person name="Ramirez L."/>
            <person name="Alfaro M."/>
            <person name="Sun H."/>
            <person name="Tritt A."/>
            <person name="Yoshinaga Y."/>
            <person name="Zwiers L.-H."/>
            <person name="Turgeon B."/>
            <person name="Goodwin S."/>
            <person name="Spatafora J."/>
            <person name="Crous P."/>
            <person name="Grigoriev I."/>
        </authorList>
    </citation>
    <scope>NUCLEOTIDE SEQUENCE</scope>
    <source>
        <strain evidence="2">CBS 379.55</strain>
    </source>
</reference>
<protein>
    <submittedName>
        <fullName evidence="2">Uncharacterized protein</fullName>
    </submittedName>
</protein>
<dbReference type="Proteomes" id="UP000800097">
    <property type="component" value="Unassembled WGS sequence"/>
</dbReference>
<feature type="compositionally biased region" description="Basic residues" evidence="1">
    <location>
        <begin position="204"/>
        <end position="216"/>
    </location>
</feature>
<name>A0A6A6J6C5_WESOR</name>
<evidence type="ECO:0000256" key="1">
    <source>
        <dbReference type="SAM" id="MobiDB-lite"/>
    </source>
</evidence>
<feature type="region of interest" description="Disordered" evidence="1">
    <location>
        <begin position="167"/>
        <end position="186"/>
    </location>
</feature>
<dbReference type="OrthoDB" id="3778648at2759"/>
<keyword evidence="3" id="KW-1185">Reference proteome</keyword>